<evidence type="ECO:0000313" key="2">
    <source>
        <dbReference type="EMBL" id="AXN00344.1"/>
    </source>
</evidence>
<feature type="compositionally biased region" description="Polar residues" evidence="1">
    <location>
        <begin position="1"/>
        <end position="15"/>
    </location>
</feature>
<evidence type="ECO:0000313" key="3">
    <source>
        <dbReference type="Proteomes" id="UP000256572"/>
    </source>
</evidence>
<reference evidence="2 3" key="1">
    <citation type="submission" date="2017-09" db="EMBL/GenBank/DDBJ databases">
        <authorList>
            <person name="Kim K.H."/>
            <person name="Chun B.H."/>
            <person name="Han G.S."/>
            <person name="Hyun S.G."/>
            <person name="Jeon C.O."/>
        </authorList>
    </citation>
    <scope>NUCLEOTIDE SEQUENCE [LARGE SCALE GENOMIC DNA]</scope>
    <source>
        <strain evidence="2 3">SH</strain>
    </source>
</reference>
<name>A0AAN1PHG1_9PROT</name>
<dbReference type="EMBL" id="CP023189">
    <property type="protein sequence ID" value="AXN00344.1"/>
    <property type="molecule type" value="Genomic_DNA"/>
</dbReference>
<accession>A0AAN1PHG1</accession>
<gene>
    <name evidence="2" type="ORF">CJF59_07250</name>
</gene>
<proteinExistence type="predicted"/>
<sequence length="72" mass="8074">MRTHFVNNQAPSAPSKTKKKVEQNITDGGNAASKNVLPNPTNTENKMVKNHTLLEEKVPFPSVKTRKSLFRK</sequence>
<protein>
    <submittedName>
        <fullName evidence="2">Uncharacterized protein</fullName>
    </submittedName>
</protein>
<reference evidence="2 3" key="2">
    <citation type="submission" date="2018-08" db="EMBL/GenBank/DDBJ databases">
        <title>Acetobacter oryzifermentans sp. nov., isolated from Korea traditional vinegar and reclassification of Acetobacter pasteurianus subsp. ascendens (Henneberg 1898) as Acetobacter ascendens comb. nov.</title>
        <authorList>
            <person name="Cho G.Y."/>
            <person name="Lee S.H."/>
        </authorList>
    </citation>
    <scope>NUCLEOTIDE SEQUENCE [LARGE SCALE GENOMIC DNA]</scope>
    <source>
        <strain evidence="2 3">SH</strain>
    </source>
</reference>
<dbReference type="Proteomes" id="UP000256572">
    <property type="component" value="Chromosome"/>
</dbReference>
<evidence type="ECO:0000256" key="1">
    <source>
        <dbReference type="SAM" id="MobiDB-lite"/>
    </source>
</evidence>
<feature type="compositionally biased region" description="Polar residues" evidence="1">
    <location>
        <begin position="23"/>
        <end position="44"/>
    </location>
</feature>
<dbReference type="AlphaFoldDB" id="A0AAN1PHG1"/>
<dbReference type="RefSeq" id="WP_089179007.1">
    <property type="nucleotide sequence ID" value="NZ_CP023189.1"/>
</dbReference>
<organism evidence="2 3">
    <name type="scientific">Acetobacter pomorum</name>
    <dbReference type="NCBI Taxonomy" id="65959"/>
    <lineage>
        <taxon>Bacteria</taxon>
        <taxon>Pseudomonadati</taxon>
        <taxon>Pseudomonadota</taxon>
        <taxon>Alphaproteobacteria</taxon>
        <taxon>Acetobacterales</taxon>
        <taxon>Acetobacteraceae</taxon>
        <taxon>Acetobacter</taxon>
    </lineage>
</organism>
<feature type="region of interest" description="Disordered" evidence="1">
    <location>
        <begin position="1"/>
        <end position="44"/>
    </location>
</feature>